<dbReference type="SUPFAM" id="SSF52980">
    <property type="entry name" value="Restriction endonuclease-like"/>
    <property type="match status" value="1"/>
</dbReference>
<dbReference type="EMBL" id="LAZR01042650">
    <property type="protein sequence ID" value="KKL09016.1"/>
    <property type="molecule type" value="Genomic_DNA"/>
</dbReference>
<dbReference type="Gene3D" id="3.90.320.10">
    <property type="match status" value="1"/>
</dbReference>
<name>A0A0F9CTK1_9ZZZZ</name>
<proteinExistence type="predicted"/>
<accession>A0A0F9CTK1</accession>
<dbReference type="AlphaFoldDB" id="A0A0F9CTK1"/>
<gene>
    <name evidence="2" type="ORF">LCGC14_2570060</name>
</gene>
<organism evidence="2">
    <name type="scientific">marine sediment metagenome</name>
    <dbReference type="NCBI Taxonomy" id="412755"/>
    <lineage>
        <taxon>unclassified sequences</taxon>
        <taxon>metagenomes</taxon>
        <taxon>ecological metagenomes</taxon>
    </lineage>
</organism>
<feature type="domain" description="YqaJ viral recombinase" evidence="1">
    <location>
        <begin position="12"/>
        <end position="137"/>
    </location>
</feature>
<dbReference type="InterPro" id="IPR011604">
    <property type="entry name" value="PDDEXK-like_dom_sf"/>
</dbReference>
<evidence type="ECO:0000313" key="2">
    <source>
        <dbReference type="EMBL" id="KKL09016.1"/>
    </source>
</evidence>
<dbReference type="InterPro" id="IPR051703">
    <property type="entry name" value="NF-kappa-B_Signaling_Reg"/>
</dbReference>
<protein>
    <recommendedName>
        <fullName evidence="1">YqaJ viral recombinase domain-containing protein</fullName>
    </recommendedName>
</protein>
<dbReference type="PANTHER" id="PTHR46609">
    <property type="entry name" value="EXONUCLEASE, PHAGE-TYPE/RECB, C-TERMINAL DOMAIN-CONTAINING PROTEIN"/>
    <property type="match status" value="1"/>
</dbReference>
<dbReference type="InterPro" id="IPR019080">
    <property type="entry name" value="YqaJ_viral_recombinase"/>
</dbReference>
<evidence type="ECO:0000259" key="1">
    <source>
        <dbReference type="Pfam" id="PF09588"/>
    </source>
</evidence>
<sequence>MIIHEMEQRSPEWFAVRLGKITGTSFTTMANGRPATIETLCEKTAAERITGVSSENGFINEAMERGIELEAQALALYSTENFGDVKTVGFVELDEFIGCSPDGLVGDDGGVEIKCPEQHTHLRYMTCDVAWKKYFWQYIKC</sequence>
<dbReference type="Pfam" id="PF09588">
    <property type="entry name" value="YqaJ"/>
    <property type="match status" value="1"/>
</dbReference>
<dbReference type="InterPro" id="IPR011335">
    <property type="entry name" value="Restrct_endonuc-II-like"/>
</dbReference>
<comment type="caution">
    <text evidence="2">The sequence shown here is derived from an EMBL/GenBank/DDBJ whole genome shotgun (WGS) entry which is preliminary data.</text>
</comment>
<reference evidence="2" key="1">
    <citation type="journal article" date="2015" name="Nature">
        <title>Complex archaea that bridge the gap between prokaryotes and eukaryotes.</title>
        <authorList>
            <person name="Spang A."/>
            <person name="Saw J.H."/>
            <person name="Jorgensen S.L."/>
            <person name="Zaremba-Niedzwiedzka K."/>
            <person name="Martijn J."/>
            <person name="Lind A.E."/>
            <person name="van Eijk R."/>
            <person name="Schleper C."/>
            <person name="Guy L."/>
            <person name="Ettema T.J."/>
        </authorList>
    </citation>
    <scope>NUCLEOTIDE SEQUENCE</scope>
</reference>
<dbReference type="PANTHER" id="PTHR46609:SF6">
    <property type="entry name" value="EXONUCLEASE, PHAGE-TYPE_RECB, C-TERMINAL DOMAIN-CONTAINING PROTEIN-RELATED"/>
    <property type="match status" value="1"/>
</dbReference>